<sequence>MRQTARIDEDRRRAAASGGDWSLVVDLEDVGYEFPPAIEMGFGYGRRRRYVPERTCRVEQVKSGPLYDVWRFDCCDREYSESRTDDGATELPLLVCPFCGAMVVEAQDRRDGPLARRDRHLARRRFARWLYLMIELSSR</sequence>
<dbReference type="Proteomes" id="UP000260943">
    <property type="component" value="Unassembled WGS sequence"/>
</dbReference>
<dbReference type="EMBL" id="QSRJ01000001">
    <property type="protein sequence ID" value="RGL12334.1"/>
    <property type="molecule type" value="Genomic_DNA"/>
</dbReference>
<reference evidence="1 2" key="1">
    <citation type="submission" date="2018-08" db="EMBL/GenBank/DDBJ databases">
        <title>A genome reference for cultivated species of the human gut microbiota.</title>
        <authorList>
            <person name="Zou Y."/>
            <person name="Xue W."/>
            <person name="Luo G."/>
        </authorList>
    </citation>
    <scope>NUCLEOTIDE SEQUENCE [LARGE SCALE GENOMIC DNA]</scope>
    <source>
        <strain evidence="1 2">TF08-14</strain>
    </source>
</reference>
<gene>
    <name evidence="1" type="ORF">DXC81_01375</name>
</gene>
<evidence type="ECO:0000313" key="2">
    <source>
        <dbReference type="Proteomes" id="UP000260943"/>
    </source>
</evidence>
<comment type="caution">
    <text evidence="1">The sequence shown here is derived from an EMBL/GenBank/DDBJ whole genome shotgun (WGS) entry which is preliminary data.</text>
</comment>
<organism evidence="1 2">
    <name type="scientific">Collinsella tanakaei</name>
    <dbReference type="NCBI Taxonomy" id="626935"/>
    <lineage>
        <taxon>Bacteria</taxon>
        <taxon>Bacillati</taxon>
        <taxon>Actinomycetota</taxon>
        <taxon>Coriobacteriia</taxon>
        <taxon>Coriobacteriales</taxon>
        <taxon>Coriobacteriaceae</taxon>
        <taxon>Collinsella</taxon>
    </lineage>
</organism>
<accession>A0A3E4QZT9</accession>
<name>A0A3E4QZT9_9ACTN</name>
<proteinExistence type="predicted"/>
<dbReference type="AlphaFoldDB" id="A0A3E4QZT9"/>
<evidence type="ECO:0000313" key="1">
    <source>
        <dbReference type="EMBL" id="RGL12334.1"/>
    </source>
</evidence>
<protein>
    <submittedName>
        <fullName evidence="1">Uncharacterized protein</fullName>
    </submittedName>
</protein>